<dbReference type="Proteomes" id="UP000187609">
    <property type="component" value="Unassembled WGS sequence"/>
</dbReference>
<dbReference type="EMBL" id="MJEQ01000766">
    <property type="protein sequence ID" value="OIT34114.1"/>
    <property type="molecule type" value="Genomic_DNA"/>
</dbReference>
<organism evidence="1 2">
    <name type="scientific">Nicotiana attenuata</name>
    <name type="common">Coyote tobacco</name>
    <dbReference type="NCBI Taxonomy" id="49451"/>
    <lineage>
        <taxon>Eukaryota</taxon>
        <taxon>Viridiplantae</taxon>
        <taxon>Streptophyta</taxon>
        <taxon>Embryophyta</taxon>
        <taxon>Tracheophyta</taxon>
        <taxon>Spermatophyta</taxon>
        <taxon>Magnoliopsida</taxon>
        <taxon>eudicotyledons</taxon>
        <taxon>Gunneridae</taxon>
        <taxon>Pentapetalae</taxon>
        <taxon>asterids</taxon>
        <taxon>lamiids</taxon>
        <taxon>Solanales</taxon>
        <taxon>Solanaceae</taxon>
        <taxon>Nicotianoideae</taxon>
        <taxon>Nicotianeae</taxon>
        <taxon>Nicotiana</taxon>
    </lineage>
</organism>
<keyword evidence="2" id="KW-1185">Reference proteome</keyword>
<dbReference type="Gramene" id="OIT34114">
    <property type="protein sequence ID" value="OIT34114"/>
    <property type="gene ID" value="A4A49_61089"/>
</dbReference>
<evidence type="ECO:0000313" key="2">
    <source>
        <dbReference type="Proteomes" id="UP000187609"/>
    </source>
</evidence>
<accession>A0A314KZE7</accession>
<gene>
    <name evidence="1" type="ORF">A4A49_61089</name>
</gene>
<proteinExistence type="predicted"/>
<sequence length="83" mass="10141">MLLERIYIYMFSSLSIKFYFDSFISLLRDLECRKRNYFCIELLCVVFPFQVGASQIFSKVLYRNHIHMDKFHVPCHKFLLFMV</sequence>
<comment type="caution">
    <text evidence="1">The sequence shown here is derived from an EMBL/GenBank/DDBJ whole genome shotgun (WGS) entry which is preliminary data.</text>
</comment>
<reference evidence="1" key="1">
    <citation type="submission" date="2016-11" db="EMBL/GenBank/DDBJ databases">
        <title>The genome of Nicotiana attenuata.</title>
        <authorList>
            <person name="Xu S."/>
            <person name="Brockmoeller T."/>
            <person name="Gaquerel E."/>
            <person name="Navarro A."/>
            <person name="Kuhl H."/>
            <person name="Gase K."/>
            <person name="Ling Z."/>
            <person name="Zhou W."/>
            <person name="Kreitzer C."/>
            <person name="Stanke M."/>
            <person name="Tang H."/>
            <person name="Lyons E."/>
            <person name="Pandey P."/>
            <person name="Pandey S.P."/>
            <person name="Timmermann B."/>
            <person name="Baldwin I.T."/>
        </authorList>
    </citation>
    <scope>NUCLEOTIDE SEQUENCE [LARGE SCALE GENOMIC DNA]</scope>
    <source>
        <strain evidence="1">UT</strain>
    </source>
</reference>
<name>A0A314KZE7_NICAT</name>
<evidence type="ECO:0000313" key="1">
    <source>
        <dbReference type="EMBL" id="OIT34114.1"/>
    </source>
</evidence>
<dbReference type="AlphaFoldDB" id="A0A314KZE7"/>
<protein>
    <submittedName>
        <fullName evidence="1">Uncharacterized protein</fullName>
    </submittedName>
</protein>